<dbReference type="EMBL" id="JBGMDY010000010">
    <property type="protein sequence ID" value="KAL2319271.1"/>
    <property type="molecule type" value="Genomic_DNA"/>
</dbReference>
<organism evidence="1 2">
    <name type="scientific">Flemingia macrophylla</name>
    <dbReference type="NCBI Taxonomy" id="520843"/>
    <lineage>
        <taxon>Eukaryota</taxon>
        <taxon>Viridiplantae</taxon>
        <taxon>Streptophyta</taxon>
        <taxon>Embryophyta</taxon>
        <taxon>Tracheophyta</taxon>
        <taxon>Spermatophyta</taxon>
        <taxon>Magnoliopsida</taxon>
        <taxon>eudicotyledons</taxon>
        <taxon>Gunneridae</taxon>
        <taxon>Pentapetalae</taxon>
        <taxon>rosids</taxon>
        <taxon>fabids</taxon>
        <taxon>Fabales</taxon>
        <taxon>Fabaceae</taxon>
        <taxon>Papilionoideae</taxon>
        <taxon>50 kb inversion clade</taxon>
        <taxon>NPAAA clade</taxon>
        <taxon>indigoferoid/millettioid clade</taxon>
        <taxon>Phaseoleae</taxon>
        <taxon>Flemingia</taxon>
    </lineage>
</organism>
<dbReference type="AlphaFoldDB" id="A0ABD1L6Y5"/>
<accession>A0ABD1L6Y5</accession>
<evidence type="ECO:0000313" key="1">
    <source>
        <dbReference type="EMBL" id="KAL2319271.1"/>
    </source>
</evidence>
<protein>
    <submittedName>
        <fullName evidence="1">Uncharacterized protein</fullName>
    </submittedName>
</protein>
<sequence>MGGTQSSEFSSIVEGALDTTRRMLYYVLSLEITSALGDGPLGNLLKGEGLSRSVRKRPRAPHPNRGAMLQSHRDRAELLETFTLHPARSLDCNIFRVVGWKEDVLKYIHNKRTILYSFKMHQCLRSVRLRKSIAIARFLKIHQQLIIKYLLEAQETQLRQITEIYS</sequence>
<gene>
    <name evidence="1" type="ORF">Fmac_028240</name>
</gene>
<dbReference type="Proteomes" id="UP001603857">
    <property type="component" value="Unassembled WGS sequence"/>
</dbReference>
<comment type="caution">
    <text evidence="1">The sequence shown here is derived from an EMBL/GenBank/DDBJ whole genome shotgun (WGS) entry which is preliminary data.</text>
</comment>
<proteinExistence type="predicted"/>
<evidence type="ECO:0000313" key="2">
    <source>
        <dbReference type="Proteomes" id="UP001603857"/>
    </source>
</evidence>
<keyword evidence="2" id="KW-1185">Reference proteome</keyword>
<reference evidence="1 2" key="1">
    <citation type="submission" date="2024-08" db="EMBL/GenBank/DDBJ databases">
        <title>Insights into the chromosomal genome structure of Flemingia macrophylla.</title>
        <authorList>
            <person name="Ding Y."/>
            <person name="Zhao Y."/>
            <person name="Bi W."/>
            <person name="Wu M."/>
            <person name="Zhao G."/>
            <person name="Gong Y."/>
            <person name="Li W."/>
            <person name="Zhang P."/>
        </authorList>
    </citation>
    <scope>NUCLEOTIDE SEQUENCE [LARGE SCALE GENOMIC DNA]</scope>
    <source>
        <strain evidence="1">DYQJB</strain>
        <tissue evidence="1">Leaf</tissue>
    </source>
</reference>
<name>A0ABD1L6Y5_9FABA</name>